<keyword evidence="5 9" id="KW-0067">ATP-binding</keyword>
<feature type="binding site" evidence="9">
    <location>
        <position position="180"/>
    </location>
    <ligand>
        <name>ATP</name>
        <dbReference type="ChEBI" id="CHEBI:30616"/>
    </ligand>
</feature>
<evidence type="ECO:0000313" key="12">
    <source>
        <dbReference type="Proteomes" id="UP000282195"/>
    </source>
</evidence>
<comment type="cofactor">
    <cofactor evidence="9">
        <name>Mg(2+)</name>
        <dbReference type="ChEBI" id="CHEBI:18420"/>
    </cofactor>
    <text evidence="9">Requires a divalent cation, most likely magnesium in vivo, as an electrophilic catalyst to aid phosphoryl group transfer. It is the chelate of the metal and the nucleotide that is the actual substrate.</text>
</comment>
<evidence type="ECO:0000256" key="5">
    <source>
        <dbReference type="ARBA" id="ARBA00022840"/>
    </source>
</evidence>
<keyword evidence="2 9" id="KW-0479">Metal-binding</keyword>
<comment type="caution">
    <text evidence="9">Lacks conserved residue(s) required for the propagation of feature annotation.</text>
</comment>
<feature type="binding site" evidence="9">
    <location>
        <position position="243"/>
    </location>
    <ligand>
        <name>substrate</name>
    </ligand>
</feature>
<feature type="binding site" evidence="9">
    <location>
        <begin position="211"/>
        <end position="216"/>
    </location>
    <ligand>
        <name>ATP</name>
        <dbReference type="ChEBI" id="CHEBI:30616"/>
    </ligand>
</feature>
<dbReference type="GO" id="GO:0005524">
    <property type="term" value="F:ATP binding"/>
    <property type="evidence" value="ECO:0007669"/>
    <property type="project" value="UniProtKB-UniRule"/>
</dbReference>
<comment type="similarity">
    <text evidence="9">Belongs to the carbohydrate kinase PfkB family. Ribokinase subfamily.</text>
</comment>
<keyword evidence="11" id="KW-0614">Plasmid</keyword>
<comment type="catalytic activity">
    <reaction evidence="9">
        <text>D-ribose + ATP = D-ribose 5-phosphate + ADP + H(+)</text>
        <dbReference type="Rhea" id="RHEA:13697"/>
        <dbReference type="ChEBI" id="CHEBI:15378"/>
        <dbReference type="ChEBI" id="CHEBI:30616"/>
        <dbReference type="ChEBI" id="CHEBI:47013"/>
        <dbReference type="ChEBI" id="CHEBI:78346"/>
        <dbReference type="ChEBI" id="CHEBI:456216"/>
        <dbReference type="EC" id="2.7.1.15"/>
    </reaction>
</comment>
<dbReference type="PANTHER" id="PTHR10584">
    <property type="entry name" value="SUGAR KINASE"/>
    <property type="match status" value="1"/>
</dbReference>
<keyword evidence="9" id="KW-0963">Cytoplasm</keyword>
<dbReference type="PRINTS" id="PR00990">
    <property type="entry name" value="RIBOKINASE"/>
</dbReference>
<feature type="binding site" evidence="9">
    <location>
        <begin position="242"/>
        <end position="243"/>
    </location>
    <ligand>
        <name>ATP</name>
        <dbReference type="ChEBI" id="CHEBI:30616"/>
    </ligand>
</feature>
<sequence length="301" mass="31037">MPVRVVGNVCIDTTFRVDRFPQPGETLNARGHADGVGGKGANQAVAAARTGADVRFFAAVGTDLAAAFIREQLKGEFDLRHLSEKPLPSDRSTIVVNRDGENLIISGIDCAADFDPLRETGLLTVLAHGDILVMQGNLRSTVTDACLRAAKAAGATTILNPSPLSGEAVDLAAVDIVIVNQGEAFEITGDPDPERAARDLVRRGAKAAIVTLGAAGCLLLEDGAVDQIPAVKVVVVDTSGAGDVFCGCLAGYLTKGWTLAQSARAAVAAAALAVGRPGTLEACPSRAELTKIMNTVEAESL</sequence>
<proteinExistence type="inferred from homology"/>
<evidence type="ECO:0000259" key="10">
    <source>
        <dbReference type="Pfam" id="PF00294"/>
    </source>
</evidence>
<dbReference type="UniPathway" id="UPA00916">
    <property type="reaction ID" value="UER00889"/>
</dbReference>
<geneLocation type="plasmid" evidence="12">
    <name>prccge525c</name>
</geneLocation>
<feature type="binding site" evidence="9">
    <location>
        <position position="239"/>
    </location>
    <ligand>
        <name>K(+)</name>
        <dbReference type="ChEBI" id="CHEBI:29103"/>
    </ligand>
</feature>
<keyword evidence="3 9" id="KW-0547">Nucleotide-binding</keyword>
<dbReference type="KEGG" id="rjg:CCGE525_27975"/>
<evidence type="ECO:0000313" key="11">
    <source>
        <dbReference type="EMBL" id="AYG62597.1"/>
    </source>
</evidence>
<comment type="function">
    <text evidence="9">Catalyzes the phosphorylation of ribose at O-5 in a reaction requiring ATP and magnesium. The resulting D-ribose-5-phosphate can then be used either for sythesis of nucleotides, histidine, and tryptophan, or as a component of the pentose phosphate pathway.</text>
</comment>
<evidence type="ECO:0000256" key="1">
    <source>
        <dbReference type="ARBA" id="ARBA00022679"/>
    </source>
</evidence>
<comment type="pathway">
    <text evidence="9">Carbohydrate metabolism; D-ribose degradation; D-ribose 5-phosphate from beta-D-ribopyranose: step 2/2.</text>
</comment>
<evidence type="ECO:0000256" key="3">
    <source>
        <dbReference type="ARBA" id="ARBA00022741"/>
    </source>
</evidence>
<feature type="domain" description="Carbohydrate kinase PfkB" evidence="10">
    <location>
        <begin position="5"/>
        <end position="282"/>
    </location>
</feature>
<name>A0A387FXY3_9HYPH</name>
<feature type="active site" description="Proton acceptor" evidence="9">
    <location>
        <position position="243"/>
    </location>
</feature>
<dbReference type="GO" id="GO:0046872">
    <property type="term" value="F:metal ion binding"/>
    <property type="evidence" value="ECO:0007669"/>
    <property type="project" value="UniProtKB-KW"/>
</dbReference>
<keyword evidence="4 9" id="KW-0418">Kinase</keyword>
<dbReference type="InterPro" id="IPR002139">
    <property type="entry name" value="Ribo/fructo_kinase"/>
</dbReference>
<evidence type="ECO:0000256" key="6">
    <source>
        <dbReference type="ARBA" id="ARBA00022842"/>
    </source>
</evidence>
<keyword evidence="6 9" id="KW-0460">Magnesium</keyword>
<dbReference type="EMBL" id="CP032695">
    <property type="protein sequence ID" value="AYG62597.1"/>
    <property type="molecule type" value="Genomic_DNA"/>
</dbReference>
<accession>A0A387FXY3</accession>
<dbReference type="Pfam" id="PF00294">
    <property type="entry name" value="PfkB"/>
    <property type="match status" value="1"/>
</dbReference>
<keyword evidence="12" id="KW-1185">Reference proteome</keyword>
<keyword evidence="7 9" id="KW-0630">Potassium</keyword>
<evidence type="ECO:0000256" key="9">
    <source>
        <dbReference type="HAMAP-Rule" id="MF_01987"/>
    </source>
</evidence>
<dbReference type="Gene3D" id="3.40.1190.20">
    <property type="match status" value="1"/>
</dbReference>
<dbReference type="EC" id="2.7.1.15" evidence="9"/>
<dbReference type="InterPro" id="IPR029056">
    <property type="entry name" value="Ribokinase-like"/>
</dbReference>
<dbReference type="GO" id="GO:0005829">
    <property type="term" value="C:cytosol"/>
    <property type="evidence" value="ECO:0007669"/>
    <property type="project" value="TreeGrafter"/>
</dbReference>
<feature type="binding site" evidence="9">
    <location>
        <position position="273"/>
    </location>
    <ligand>
        <name>K(+)</name>
        <dbReference type="ChEBI" id="CHEBI:29103"/>
    </ligand>
</feature>
<dbReference type="CDD" id="cd01174">
    <property type="entry name" value="ribokinase"/>
    <property type="match status" value="1"/>
</dbReference>
<keyword evidence="1 9" id="KW-0808">Transferase</keyword>
<comment type="subcellular location">
    <subcellularLocation>
        <location evidence="9">Cytoplasm</location>
    </subcellularLocation>
</comment>
<organism evidence="11 12">
    <name type="scientific">Rhizobium jaguaris</name>
    <dbReference type="NCBI Taxonomy" id="1312183"/>
    <lineage>
        <taxon>Bacteria</taxon>
        <taxon>Pseudomonadati</taxon>
        <taxon>Pseudomonadota</taxon>
        <taxon>Alphaproteobacteria</taxon>
        <taxon>Hyphomicrobiales</taxon>
        <taxon>Rhizobiaceae</taxon>
        <taxon>Rhizobium/Agrobacterium group</taxon>
        <taxon>Rhizobium</taxon>
    </lineage>
</organism>
<dbReference type="InterPro" id="IPR011877">
    <property type="entry name" value="Ribokinase"/>
</dbReference>
<feature type="binding site" evidence="9">
    <location>
        <position position="237"/>
    </location>
    <ligand>
        <name>K(+)</name>
        <dbReference type="ChEBI" id="CHEBI:29103"/>
    </ligand>
</feature>
<feature type="binding site" evidence="9">
    <location>
        <begin position="38"/>
        <end position="42"/>
    </location>
    <ligand>
        <name>substrate</name>
    </ligand>
</feature>
<evidence type="ECO:0000256" key="2">
    <source>
        <dbReference type="ARBA" id="ARBA00022723"/>
    </source>
</evidence>
<dbReference type="OrthoDB" id="9775849at2"/>
<gene>
    <name evidence="9" type="primary">rbsK</name>
    <name evidence="11" type="ORF">CCGE525_27975</name>
</gene>
<feature type="binding site" evidence="9">
    <location>
        <position position="278"/>
    </location>
    <ligand>
        <name>K(+)</name>
        <dbReference type="ChEBI" id="CHEBI:29103"/>
    </ligand>
</feature>
<dbReference type="PANTHER" id="PTHR10584:SF166">
    <property type="entry name" value="RIBOKINASE"/>
    <property type="match status" value="1"/>
</dbReference>
<dbReference type="RefSeq" id="WP_120707512.1">
    <property type="nucleotide sequence ID" value="NZ_CP032695.1"/>
</dbReference>
<dbReference type="AlphaFoldDB" id="A0A387FXY3"/>
<dbReference type="InterPro" id="IPR011611">
    <property type="entry name" value="PfkB_dom"/>
</dbReference>
<evidence type="ECO:0000256" key="7">
    <source>
        <dbReference type="ARBA" id="ARBA00022958"/>
    </source>
</evidence>
<reference evidence="11 12" key="1">
    <citation type="submission" date="2018-10" db="EMBL/GenBank/DDBJ databases">
        <title>Rhizobium etli, R. leguminosarum and a new Rhizobium genospecies from Phaseolus dumosus.</title>
        <authorList>
            <person name="Ramirez-Puebla S.T."/>
            <person name="Rogel-Hernandez M.A."/>
            <person name="Guerrero G."/>
            <person name="Ormeno-Orrillo E."/>
            <person name="Martinez-Romero J.C."/>
            <person name="Negrete-Yankelevich S."/>
            <person name="Martinez-Romero E."/>
        </authorList>
    </citation>
    <scope>NUCLEOTIDE SEQUENCE [LARGE SCALE GENOMIC DNA]</scope>
    <source>
        <strain evidence="11 12">CCGE525</strain>
        <plasmid evidence="12">prccge525c</plasmid>
    </source>
</reference>
<dbReference type="Proteomes" id="UP000282195">
    <property type="component" value="Plasmid pRCCGE525c"/>
</dbReference>
<feature type="binding site" evidence="9">
    <location>
        <begin position="10"/>
        <end position="12"/>
    </location>
    <ligand>
        <name>substrate</name>
    </ligand>
</feature>
<evidence type="ECO:0000256" key="8">
    <source>
        <dbReference type="ARBA" id="ARBA00023277"/>
    </source>
</evidence>
<evidence type="ECO:0000256" key="4">
    <source>
        <dbReference type="ARBA" id="ARBA00022777"/>
    </source>
</evidence>
<comment type="activity regulation">
    <text evidence="9">Activated by a monovalent cation that binds near, but not in, the active site. The most likely occupant of the site in vivo is potassium. Ion binding induces a conformational change that may alter substrate affinity.</text>
</comment>
<dbReference type="SUPFAM" id="SSF53613">
    <property type="entry name" value="Ribokinase-like"/>
    <property type="match status" value="1"/>
</dbReference>
<dbReference type="GO" id="GO:0019303">
    <property type="term" value="P:D-ribose catabolic process"/>
    <property type="evidence" value="ECO:0007669"/>
    <property type="project" value="UniProtKB-UniRule"/>
</dbReference>
<keyword evidence="8 9" id="KW-0119">Carbohydrate metabolism</keyword>
<dbReference type="GO" id="GO:0004747">
    <property type="term" value="F:ribokinase activity"/>
    <property type="evidence" value="ECO:0007669"/>
    <property type="project" value="UniProtKB-UniRule"/>
</dbReference>
<dbReference type="HAMAP" id="MF_01987">
    <property type="entry name" value="Ribokinase"/>
    <property type="match status" value="1"/>
</dbReference>
<feature type="binding site" evidence="9">
    <location>
        <position position="276"/>
    </location>
    <ligand>
        <name>K(+)</name>
        <dbReference type="ChEBI" id="CHEBI:29103"/>
    </ligand>
</feature>
<comment type="subunit">
    <text evidence="9">Homodimer.</text>
</comment>
<protein>
    <recommendedName>
        <fullName evidence="9">Ribokinase</fullName>
        <shortName evidence="9">RK</shortName>
        <ecNumber evidence="9">2.7.1.15</ecNumber>
    </recommendedName>
</protein>